<dbReference type="PANTHER" id="PTHR10146:SF14">
    <property type="entry name" value="PYRIDOXAL PHOSPHATE HOMEOSTASIS PROTEIN"/>
    <property type="match status" value="1"/>
</dbReference>
<comment type="caution">
    <text evidence="5">The sequence shown here is derived from an EMBL/GenBank/DDBJ whole genome shotgun (WGS) entry which is preliminary data.</text>
</comment>
<dbReference type="Proteomes" id="UP001589838">
    <property type="component" value="Unassembled WGS sequence"/>
</dbReference>
<evidence type="ECO:0000259" key="4">
    <source>
        <dbReference type="Pfam" id="PF01168"/>
    </source>
</evidence>
<dbReference type="InterPro" id="IPR029066">
    <property type="entry name" value="PLP-binding_barrel"/>
</dbReference>
<dbReference type="CDD" id="cd00635">
    <property type="entry name" value="PLPDE_III_YBL036c_like"/>
    <property type="match status" value="1"/>
</dbReference>
<dbReference type="InterPro" id="IPR001608">
    <property type="entry name" value="Ala_racemase_N"/>
</dbReference>
<organism evidence="5 6">
    <name type="scientific">Halalkalibacter kiskunsagensis</name>
    <dbReference type="NCBI Taxonomy" id="1548599"/>
    <lineage>
        <taxon>Bacteria</taxon>
        <taxon>Bacillati</taxon>
        <taxon>Bacillota</taxon>
        <taxon>Bacilli</taxon>
        <taxon>Bacillales</taxon>
        <taxon>Bacillaceae</taxon>
        <taxon>Halalkalibacter</taxon>
    </lineage>
</organism>
<dbReference type="PANTHER" id="PTHR10146">
    <property type="entry name" value="PROLINE SYNTHETASE CO-TRANSCRIBED BACTERIAL HOMOLOG PROTEIN"/>
    <property type="match status" value="1"/>
</dbReference>
<evidence type="ECO:0000256" key="3">
    <source>
        <dbReference type="RuleBase" id="RU004514"/>
    </source>
</evidence>
<dbReference type="NCBIfam" id="TIGR00044">
    <property type="entry name" value="YggS family pyridoxal phosphate-dependent enzyme"/>
    <property type="match status" value="1"/>
</dbReference>
<dbReference type="Pfam" id="PF01168">
    <property type="entry name" value="Ala_racemase_N"/>
    <property type="match status" value="1"/>
</dbReference>
<name>A0ABV6KIE7_9BACI</name>
<keyword evidence="1 2" id="KW-0663">Pyridoxal phosphate</keyword>
<evidence type="ECO:0000256" key="2">
    <source>
        <dbReference type="HAMAP-Rule" id="MF_02087"/>
    </source>
</evidence>
<dbReference type="PIRSF" id="PIRSF004848">
    <property type="entry name" value="YBL036c_PLPDEIII"/>
    <property type="match status" value="1"/>
</dbReference>
<keyword evidence="6" id="KW-1185">Reference proteome</keyword>
<feature type="modified residue" description="N6-(pyridoxal phosphate)lysine" evidence="2">
    <location>
        <position position="35"/>
    </location>
</feature>
<dbReference type="HAMAP" id="MF_02087">
    <property type="entry name" value="PLP_homeostasis"/>
    <property type="match status" value="1"/>
</dbReference>
<comment type="similarity">
    <text evidence="2 3">Belongs to the pyridoxal phosphate-binding protein YggS/PROSC family.</text>
</comment>
<evidence type="ECO:0000313" key="6">
    <source>
        <dbReference type="Proteomes" id="UP001589838"/>
    </source>
</evidence>
<gene>
    <name evidence="5" type="ORF">ACFFHM_22020</name>
</gene>
<proteinExistence type="inferred from homology"/>
<reference evidence="5 6" key="1">
    <citation type="submission" date="2024-09" db="EMBL/GenBank/DDBJ databases">
        <authorList>
            <person name="Sun Q."/>
            <person name="Mori K."/>
        </authorList>
    </citation>
    <scope>NUCLEOTIDE SEQUENCE [LARGE SCALE GENOMIC DNA]</scope>
    <source>
        <strain evidence="5 6">NCAIM B.02610</strain>
    </source>
</reference>
<dbReference type="SUPFAM" id="SSF51419">
    <property type="entry name" value="PLP-binding barrel"/>
    <property type="match status" value="1"/>
</dbReference>
<comment type="function">
    <text evidence="2">Pyridoxal 5'-phosphate (PLP)-binding protein, which is involved in PLP homeostasis.</text>
</comment>
<dbReference type="RefSeq" id="WP_335961049.1">
    <property type="nucleotide sequence ID" value="NZ_JAXBLX010000013.1"/>
</dbReference>
<protein>
    <recommendedName>
        <fullName evidence="2">Pyridoxal phosphate homeostasis protein</fullName>
        <shortName evidence="2">PLP homeostasis protein</shortName>
    </recommendedName>
</protein>
<evidence type="ECO:0000313" key="5">
    <source>
        <dbReference type="EMBL" id="MFC0473094.1"/>
    </source>
</evidence>
<dbReference type="Gene3D" id="3.20.20.10">
    <property type="entry name" value="Alanine racemase"/>
    <property type="match status" value="1"/>
</dbReference>
<sequence>MNVKDNLISIQKEINDACNRVNRDPALVQIIAVTKYVSMETTERALDAGLIHIGENRAEGALQKWEALHERGIWHFIGSMQTRKVKKIIGKYEYLHSLDRISLAKEVDKRLEEGQVMKCFLQVNVSGEESKSGLSPEEVIPFIKELSIFKGIQVIGLMTMAPFFDNAEMTRPVFRKLRKLRDSIMVMKLSHAPCTELSMGMSNDYTVAIEEGATFIRLGSALVGRE</sequence>
<accession>A0ABV6KIE7</accession>
<dbReference type="InterPro" id="IPR011078">
    <property type="entry name" value="PyrdxlP_homeostasis"/>
</dbReference>
<evidence type="ECO:0000256" key="1">
    <source>
        <dbReference type="ARBA" id="ARBA00022898"/>
    </source>
</evidence>
<feature type="domain" description="Alanine racemase N-terminal" evidence="4">
    <location>
        <begin position="27"/>
        <end position="224"/>
    </location>
</feature>
<dbReference type="EMBL" id="JBHLUX010000091">
    <property type="protein sequence ID" value="MFC0473094.1"/>
    <property type="molecule type" value="Genomic_DNA"/>
</dbReference>